<feature type="compositionally biased region" description="Low complexity" evidence="1">
    <location>
        <begin position="78"/>
        <end position="88"/>
    </location>
</feature>
<organism evidence="2 3">
    <name type="scientific">Streptomyces sioyaensis</name>
    <dbReference type="NCBI Taxonomy" id="67364"/>
    <lineage>
        <taxon>Bacteria</taxon>
        <taxon>Bacillati</taxon>
        <taxon>Actinomycetota</taxon>
        <taxon>Actinomycetes</taxon>
        <taxon>Kitasatosporales</taxon>
        <taxon>Streptomycetaceae</taxon>
        <taxon>Streptomyces</taxon>
    </lineage>
</organism>
<keyword evidence="3" id="KW-1185">Reference proteome</keyword>
<gene>
    <name evidence="2" type="ORF">EST54_26670</name>
</gene>
<accession>A0A4Q1QUC2</accession>
<comment type="caution">
    <text evidence="2">The sequence shown here is derived from an EMBL/GenBank/DDBJ whole genome shotgun (WGS) entry which is preliminary data.</text>
</comment>
<reference evidence="2 3" key="1">
    <citation type="submission" date="2019-01" db="EMBL/GenBank/DDBJ databases">
        <title>Draft genome sequences of the type strain Streptomyces sioyaensis DSM 40032 and its novel strain, TM32, a thermotolerant antibiotics-producing actinobacterium.</title>
        <authorList>
            <person name="Nakaew N."/>
            <person name="Lumyong S."/>
            <person name="Sloan W.T."/>
            <person name="Sungthong R."/>
        </authorList>
    </citation>
    <scope>NUCLEOTIDE SEQUENCE [LARGE SCALE GENOMIC DNA]</scope>
    <source>
        <strain evidence="2 3">DSM 40032</strain>
    </source>
</reference>
<dbReference type="EMBL" id="SDIF01000104">
    <property type="protein sequence ID" value="RXS61253.1"/>
    <property type="molecule type" value="Genomic_DNA"/>
</dbReference>
<dbReference type="GeneID" id="95781497"/>
<feature type="region of interest" description="Disordered" evidence="1">
    <location>
        <begin position="118"/>
        <end position="143"/>
    </location>
</feature>
<proteinExistence type="predicted"/>
<feature type="region of interest" description="Disordered" evidence="1">
    <location>
        <begin position="67"/>
        <end position="88"/>
    </location>
</feature>
<sequence>MEDFEHELARMMRDTQANTPFEDQHRQRLQAGVRARRRARTVWMATGSALTIAGLGVGLEVLPSASAQGGPTIPHHQPTATTAPVPVPPRTCTTAPVLVPPRTCTTVSVPIPTRTSTTVPVPIPTRTCTATPAPIPTHTSTTK</sequence>
<evidence type="ECO:0000313" key="3">
    <source>
        <dbReference type="Proteomes" id="UP000289482"/>
    </source>
</evidence>
<dbReference type="Proteomes" id="UP000289482">
    <property type="component" value="Unassembled WGS sequence"/>
</dbReference>
<name>A0A4Q1QUC2_9ACTN</name>
<evidence type="ECO:0000313" key="2">
    <source>
        <dbReference type="EMBL" id="RXS61253.1"/>
    </source>
</evidence>
<dbReference type="RefSeq" id="WP_129250272.1">
    <property type="nucleotide sequence ID" value="NZ_JABZEL010000016.1"/>
</dbReference>
<dbReference type="AlphaFoldDB" id="A0A4Q1QUC2"/>
<protein>
    <submittedName>
        <fullName evidence="2">Cellulase</fullName>
    </submittedName>
</protein>
<evidence type="ECO:0000256" key="1">
    <source>
        <dbReference type="SAM" id="MobiDB-lite"/>
    </source>
</evidence>